<dbReference type="PANTHER" id="PTHR32468:SF0">
    <property type="entry name" value="K(+)_H(+) ANTIPORTER 1"/>
    <property type="match status" value="1"/>
</dbReference>
<feature type="transmembrane region" description="Helical" evidence="8">
    <location>
        <begin position="326"/>
        <end position="348"/>
    </location>
</feature>
<feature type="transmembrane region" description="Helical" evidence="8">
    <location>
        <begin position="354"/>
        <end position="376"/>
    </location>
</feature>
<dbReference type="STRING" id="1328759.A0A5C2SFQ4"/>
<name>A0A5C2SFQ4_9APHY</name>
<evidence type="ECO:0000256" key="6">
    <source>
        <dbReference type="ARBA" id="ARBA00023136"/>
    </source>
</evidence>
<reference evidence="10" key="1">
    <citation type="journal article" date="2018" name="Genome Biol. Evol.">
        <title>Genomics and development of Lentinus tigrinus, a white-rot wood-decaying mushroom with dimorphic fruiting bodies.</title>
        <authorList>
            <person name="Wu B."/>
            <person name="Xu Z."/>
            <person name="Knudson A."/>
            <person name="Carlson A."/>
            <person name="Chen N."/>
            <person name="Kovaka S."/>
            <person name="LaButti K."/>
            <person name="Lipzen A."/>
            <person name="Pennachio C."/>
            <person name="Riley R."/>
            <person name="Schakwitz W."/>
            <person name="Umezawa K."/>
            <person name="Ohm R.A."/>
            <person name="Grigoriev I.V."/>
            <person name="Nagy L.G."/>
            <person name="Gibbons J."/>
            <person name="Hibbett D."/>
        </authorList>
    </citation>
    <scope>NUCLEOTIDE SEQUENCE [LARGE SCALE GENOMIC DNA]</scope>
    <source>
        <strain evidence="10">ALCF2SS1-6</strain>
    </source>
</reference>
<sequence>MPEFSRAVIDVARNMLWKREAQEQGGLLSGQDPSAVNTNDPLRLWIIQVGVIILTTQLLALGLRKIRQPKVIAEVIGGILLGPTAFGRIPGFTQHIFPQDSRPFLSLVANIGLCLFLFLVGLEIDAAVIKRNARLSVTVAMAGMCLPFGLGAALAVPLYNTFIDPSVKFTNFMLFTGVAYSITAFPVLCRILTELKLLDTTVGIVVLSAGVGNDIIGWTLLALSVALVNAGSGLMALWILLTCVGWTLFLLFIVKRILYWLARRTGSIRDGPTMFFMTITILLLFGSAFFTDIIGVHAIFGAFLAGIIVPREGGLAIALTEKLEDMVSIIFLPLYFTLSGLSTDLGLLNNGITWGYTVAICALAYSGKFGGCTVAAKFAGFSWREASTIGSLMSCKGLVELIVLNVGLSAGILSQRVFSMFVLEALLLTFMTTPAVTILYPPEMRVRASPTGSNFANVRDGAQGGEAGVQNRTNADTGDKRTRFTVVLDKIEHLPGMMALTQLILPPPPSYTPSDPHTLASDVVDSKTSSPAPSISSTGPSIDAIRVLELSDRTSAVMKSSNVEQLVATDPLLDIFGTFGALHGVPVSSSLAIVPFEDLGASVSDHARRNDSHLILVPWLPPHYSVVTVPMQDNASPEGPTTPRVAPSHNPFDALFRATSAGADEHDVSLSHSQFIRGLFSSSKTDVALFVDRHQPGGVAKNSHTGTYRLFVPFFGGPDDRLALDFAVQLCANPRISAIVARVTKRDTELAPTGSQEKAKIVDDERLGESHTQHNTTTIASVFPDTVYGHATTQTRLQSETADNIAWARYTRSDDPSLAPALSRMEFDEASTPTPLHYLIERALAMSEDAADENSRLLILTGRSRRLAVENHHAELKTVLEEHGGVGNEVKRTVGDVTTALVVSGCQASMIVFQTALKSE</sequence>
<feature type="region of interest" description="Disordered" evidence="7">
    <location>
        <begin position="456"/>
        <end position="477"/>
    </location>
</feature>
<keyword evidence="5" id="KW-0406">Ion transport</keyword>
<evidence type="ECO:0000256" key="3">
    <source>
        <dbReference type="ARBA" id="ARBA00022692"/>
    </source>
</evidence>
<dbReference type="OrthoDB" id="2687058at2759"/>
<organism evidence="10 11">
    <name type="scientific">Lentinus tigrinus ALCF2SS1-6</name>
    <dbReference type="NCBI Taxonomy" id="1328759"/>
    <lineage>
        <taxon>Eukaryota</taxon>
        <taxon>Fungi</taxon>
        <taxon>Dikarya</taxon>
        <taxon>Basidiomycota</taxon>
        <taxon>Agaricomycotina</taxon>
        <taxon>Agaricomycetes</taxon>
        <taxon>Polyporales</taxon>
        <taxon>Polyporaceae</taxon>
        <taxon>Lentinus</taxon>
    </lineage>
</organism>
<feature type="transmembrane region" description="Helical" evidence="8">
    <location>
        <begin position="420"/>
        <end position="440"/>
    </location>
</feature>
<feature type="transmembrane region" description="Helical" evidence="8">
    <location>
        <begin position="103"/>
        <end position="124"/>
    </location>
</feature>
<gene>
    <name evidence="10" type="ORF">L227DRAFT_544169</name>
</gene>
<dbReference type="GO" id="GO:0015297">
    <property type="term" value="F:antiporter activity"/>
    <property type="evidence" value="ECO:0007669"/>
    <property type="project" value="InterPro"/>
</dbReference>
<dbReference type="Pfam" id="PF00999">
    <property type="entry name" value="Na_H_Exchanger"/>
    <property type="match status" value="1"/>
</dbReference>
<dbReference type="InterPro" id="IPR006153">
    <property type="entry name" value="Cation/H_exchanger_TM"/>
</dbReference>
<evidence type="ECO:0000256" key="4">
    <source>
        <dbReference type="ARBA" id="ARBA00022989"/>
    </source>
</evidence>
<feature type="compositionally biased region" description="Low complexity" evidence="7">
    <location>
        <begin position="526"/>
        <end position="538"/>
    </location>
</feature>
<feature type="transmembrane region" description="Helical" evidence="8">
    <location>
        <begin position="234"/>
        <end position="254"/>
    </location>
</feature>
<accession>A0A5C2SFQ4</accession>
<evidence type="ECO:0000256" key="5">
    <source>
        <dbReference type="ARBA" id="ARBA00023065"/>
    </source>
</evidence>
<feature type="transmembrane region" description="Helical" evidence="8">
    <location>
        <begin position="136"/>
        <end position="160"/>
    </location>
</feature>
<evidence type="ECO:0000256" key="1">
    <source>
        <dbReference type="ARBA" id="ARBA00004141"/>
    </source>
</evidence>
<feature type="transmembrane region" description="Helical" evidence="8">
    <location>
        <begin position="204"/>
        <end position="228"/>
    </location>
</feature>
<comment type="subcellular location">
    <subcellularLocation>
        <location evidence="1">Membrane</location>
        <topology evidence="1">Multi-pass membrane protein</topology>
    </subcellularLocation>
</comment>
<feature type="transmembrane region" description="Helical" evidence="8">
    <location>
        <begin position="75"/>
        <end position="97"/>
    </location>
</feature>
<dbReference type="Gene3D" id="1.20.1530.20">
    <property type="match status" value="1"/>
</dbReference>
<keyword evidence="11" id="KW-1185">Reference proteome</keyword>
<dbReference type="EMBL" id="ML122258">
    <property type="protein sequence ID" value="RPD62592.1"/>
    <property type="molecule type" value="Genomic_DNA"/>
</dbReference>
<dbReference type="GO" id="GO:1902600">
    <property type="term" value="P:proton transmembrane transport"/>
    <property type="evidence" value="ECO:0007669"/>
    <property type="project" value="InterPro"/>
</dbReference>
<dbReference type="InterPro" id="IPR038770">
    <property type="entry name" value="Na+/solute_symporter_sf"/>
</dbReference>
<feature type="transmembrane region" description="Helical" evidence="8">
    <location>
        <begin position="172"/>
        <end position="192"/>
    </location>
</feature>
<evidence type="ECO:0000256" key="2">
    <source>
        <dbReference type="ARBA" id="ARBA00022448"/>
    </source>
</evidence>
<protein>
    <recommendedName>
        <fullName evidence="9">Cation/H+ exchanger transmembrane domain-containing protein</fullName>
    </recommendedName>
</protein>
<keyword evidence="6 8" id="KW-0472">Membrane</keyword>
<evidence type="ECO:0000259" key="9">
    <source>
        <dbReference type="Pfam" id="PF00999"/>
    </source>
</evidence>
<feature type="transmembrane region" description="Helical" evidence="8">
    <location>
        <begin position="274"/>
        <end position="291"/>
    </location>
</feature>
<proteinExistence type="predicted"/>
<keyword evidence="3 8" id="KW-0812">Transmembrane</keyword>
<feature type="domain" description="Cation/H+ exchanger transmembrane" evidence="9">
    <location>
        <begin position="54"/>
        <end position="434"/>
    </location>
</feature>
<keyword evidence="2" id="KW-0813">Transport</keyword>
<keyword evidence="4 8" id="KW-1133">Transmembrane helix</keyword>
<feature type="transmembrane region" description="Helical" evidence="8">
    <location>
        <begin position="42"/>
        <end position="63"/>
    </location>
</feature>
<evidence type="ECO:0000256" key="8">
    <source>
        <dbReference type="SAM" id="Phobius"/>
    </source>
</evidence>
<feature type="transmembrane region" description="Helical" evidence="8">
    <location>
        <begin position="297"/>
        <end position="319"/>
    </location>
</feature>
<dbReference type="PANTHER" id="PTHR32468">
    <property type="entry name" value="CATION/H + ANTIPORTER"/>
    <property type="match status" value="1"/>
</dbReference>
<evidence type="ECO:0000256" key="7">
    <source>
        <dbReference type="SAM" id="MobiDB-lite"/>
    </source>
</evidence>
<dbReference type="AlphaFoldDB" id="A0A5C2SFQ4"/>
<dbReference type="InterPro" id="IPR050794">
    <property type="entry name" value="CPA2_transporter"/>
</dbReference>
<dbReference type="GO" id="GO:0016020">
    <property type="term" value="C:membrane"/>
    <property type="evidence" value="ECO:0007669"/>
    <property type="project" value="UniProtKB-SubCell"/>
</dbReference>
<feature type="region of interest" description="Disordered" evidence="7">
    <location>
        <begin position="509"/>
        <end position="538"/>
    </location>
</feature>
<evidence type="ECO:0000313" key="11">
    <source>
        <dbReference type="Proteomes" id="UP000313359"/>
    </source>
</evidence>
<evidence type="ECO:0000313" key="10">
    <source>
        <dbReference type="EMBL" id="RPD62592.1"/>
    </source>
</evidence>
<dbReference type="Proteomes" id="UP000313359">
    <property type="component" value="Unassembled WGS sequence"/>
</dbReference>